<sequence>MKLLSSLQLFSLALFSSICFSDVEFKMGFGSCNDQRLSTPAWSSLEEESLNTFFFLGDNVYGDVPSGELKNLKNSYDAFDKVMPKWLKQTEKLVIWDDHDYGLNDGGGSYRNKADAQKLFNNFWNIPQDDLRRSRDGIYFSSEKTIGNKSVLFIGLDTRYFRSDLTKINNKYIPNDKPEATILGNEQWKWLKVQLNKPHDILILATSIQLLATEHRFEKWSNFPNERAQIISLLNQLDSTVLIVSGDRHRGGIYKQGDLVEITSSSLNRGLPSIPETDSLLLGKTHTIHNYGIVEFTNSKLELYLKDERMNVLESLEIPLK</sequence>
<dbReference type="InterPro" id="IPR018946">
    <property type="entry name" value="PhoD-like_MPP"/>
</dbReference>
<reference evidence="3 4" key="1">
    <citation type="submission" date="2019-02" db="EMBL/GenBank/DDBJ databases">
        <title>Prokaryotic population dynamics and viral predation in marine succession experiment using metagenomics: the confinement effect.</title>
        <authorList>
            <person name="Haro-Moreno J.M."/>
            <person name="Rodriguez-Valera F."/>
            <person name="Lopez-Perez M."/>
        </authorList>
    </citation>
    <scope>NUCLEOTIDE SEQUENCE [LARGE SCALE GENOMIC DNA]</scope>
    <source>
        <strain evidence="3">MED-G166</strain>
    </source>
</reference>
<dbReference type="EMBL" id="SHBL01000027">
    <property type="protein sequence ID" value="RZO23754.1"/>
    <property type="molecule type" value="Genomic_DNA"/>
</dbReference>
<comment type="caution">
    <text evidence="3">The sequence shown here is derived from an EMBL/GenBank/DDBJ whole genome shotgun (WGS) entry which is preliminary data.</text>
</comment>
<feature type="domain" description="PhoD-like phosphatase metallophosphatase" evidence="2">
    <location>
        <begin position="110"/>
        <end position="251"/>
    </location>
</feature>
<dbReference type="InterPro" id="IPR029052">
    <property type="entry name" value="Metallo-depent_PP-like"/>
</dbReference>
<evidence type="ECO:0000313" key="4">
    <source>
        <dbReference type="Proteomes" id="UP000320146"/>
    </source>
</evidence>
<dbReference type="SUPFAM" id="SSF56300">
    <property type="entry name" value="Metallo-dependent phosphatases"/>
    <property type="match status" value="1"/>
</dbReference>
<dbReference type="PANTHER" id="PTHR33987">
    <property type="entry name" value="CALCINEURIN-LIKE METALLO-PHOSPHOESTERASE SUPERFAMILY PROTEIN"/>
    <property type="match status" value="1"/>
</dbReference>
<name>A0A520MRB3_9GAMM</name>
<dbReference type="CDD" id="cd07389">
    <property type="entry name" value="MPP_PhoD"/>
    <property type="match status" value="1"/>
</dbReference>
<dbReference type="Proteomes" id="UP000320146">
    <property type="component" value="Unassembled WGS sequence"/>
</dbReference>
<evidence type="ECO:0000259" key="2">
    <source>
        <dbReference type="Pfam" id="PF09423"/>
    </source>
</evidence>
<feature type="signal peptide" evidence="1">
    <location>
        <begin position="1"/>
        <end position="21"/>
    </location>
</feature>
<proteinExistence type="predicted"/>
<feature type="chain" id="PRO_5021919589" evidence="1">
    <location>
        <begin position="22"/>
        <end position="321"/>
    </location>
</feature>
<organism evidence="3 4">
    <name type="scientific">SAR86 cluster bacterium</name>
    <dbReference type="NCBI Taxonomy" id="2030880"/>
    <lineage>
        <taxon>Bacteria</taxon>
        <taxon>Pseudomonadati</taxon>
        <taxon>Pseudomonadota</taxon>
        <taxon>Gammaproteobacteria</taxon>
        <taxon>SAR86 cluster</taxon>
    </lineage>
</organism>
<protein>
    <submittedName>
        <fullName evidence="3">Alkaline phosphatase family protein</fullName>
    </submittedName>
</protein>
<keyword evidence="1" id="KW-0732">Signal</keyword>
<accession>A0A520MRB3</accession>
<evidence type="ECO:0000256" key="1">
    <source>
        <dbReference type="SAM" id="SignalP"/>
    </source>
</evidence>
<dbReference type="AlphaFoldDB" id="A0A520MRB3"/>
<dbReference type="InterPro" id="IPR038607">
    <property type="entry name" value="PhoD-like_sf"/>
</dbReference>
<gene>
    <name evidence="3" type="ORF">EVA99_03340</name>
</gene>
<dbReference type="Pfam" id="PF09423">
    <property type="entry name" value="PhoD"/>
    <property type="match status" value="1"/>
</dbReference>
<dbReference type="Gene3D" id="3.60.21.70">
    <property type="entry name" value="PhoD-like phosphatase"/>
    <property type="match status" value="1"/>
</dbReference>
<dbReference type="PANTHER" id="PTHR33987:SF1">
    <property type="entry name" value="CALCINEURIN-LIKE METALLO-PHOSPHOESTERASE SUPERFAMILY PROTEIN"/>
    <property type="match status" value="1"/>
</dbReference>
<evidence type="ECO:0000313" key="3">
    <source>
        <dbReference type="EMBL" id="RZO23754.1"/>
    </source>
</evidence>